<dbReference type="InterPro" id="IPR015421">
    <property type="entry name" value="PyrdxlP-dep_Trfase_major"/>
</dbReference>
<reference evidence="3 4" key="1">
    <citation type="submission" date="2018-10" db="EMBL/GenBank/DDBJ databases">
        <title>Genomic Encyclopedia of Archaeal and Bacterial Type Strains, Phase II (KMG-II): from individual species to whole genera.</title>
        <authorList>
            <person name="Goeker M."/>
        </authorList>
    </citation>
    <scope>NUCLEOTIDE SEQUENCE [LARGE SCALE GENOMIC DNA]</scope>
    <source>
        <strain evidence="3 4">DSM 45657</strain>
    </source>
</reference>
<protein>
    <submittedName>
        <fullName evidence="3">Selenocysteine lyase/cysteine desulfurase</fullName>
    </submittedName>
</protein>
<dbReference type="InterPro" id="IPR000192">
    <property type="entry name" value="Aminotrans_V_dom"/>
</dbReference>
<dbReference type="SUPFAM" id="SSF53383">
    <property type="entry name" value="PLP-dependent transferases"/>
    <property type="match status" value="1"/>
</dbReference>
<organism evidence="3 4">
    <name type="scientific">Actinokineospora cianjurensis</name>
    <dbReference type="NCBI Taxonomy" id="585224"/>
    <lineage>
        <taxon>Bacteria</taxon>
        <taxon>Bacillati</taxon>
        <taxon>Actinomycetota</taxon>
        <taxon>Actinomycetes</taxon>
        <taxon>Pseudonocardiales</taxon>
        <taxon>Pseudonocardiaceae</taxon>
        <taxon>Actinokineospora</taxon>
    </lineage>
</organism>
<dbReference type="Pfam" id="PF00266">
    <property type="entry name" value="Aminotran_5"/>
    <property type="match status" value="1"/>
</dbReference>
<dbReference type="Proteomes" id="UP000282454">
    <property type="component" value="Unassembled WGS sequence"/>
</dbReference>
<dbReference type="EMBL" id="RCDD01000003">
    <property type="protein sequence ID" value="RLK58084.1"/>
    <property type="molecule type" value="Genomic_DNA"/>
</dbReference>
<evidence type="ECO:0000259" key="2">
    <source>
        <dbReference type="Pfam" id="PF00266"/>
    </source>
</evidence>
<evidence type="ECO:0000313" key="4">
    <source>
        <dbReference type="Proteomes" id="UP000282454"/>
    </source>
</evidence>
<dbReference type="AlphaFoldDB" id="A0A421B127"/>
<name>A0A421B127_9PSEU</name>
<accession>A0A421B127</accession>
<dbReference type="Gene3D" id="3.40.640.10">
    <property type="entry name" value="Type I PLP-dependent aspartate aminotransferase-like (Major domain)"/>
    <property type="match status" value="1"/>
</dbReference>
<dbReference type="InterPro" id="IPR015422">
    <property type="entry name" value="PyrdxlP-dep_Trfase_small"/>
</dbReference>
<dbReference type="PANTHER" id="PTHR43092:SF6">
    <property type="entry name" value="BLR1280 PROTEIN"/>
    <property type="match status" value="1"/>
</dbReference>
<dbReference type="GO" id="GO:0016829">
    <property type="term" value="F:lyase activity"/>
    <property type="evidence" value="ECO:0007669"/>
    <property type="project" value="UniProtKB-KW"/>
</dbReference>
<dbReference type="InterPro" id="IPR015424">
    <property type="entry name" value="PyrdxlP-dep_Trfase"/>
</dbReference>
<evidence type="ECO:0000256" key="1">
    <source>
        <dbReference type="ARBA" id="ARBA00022898"/>
    </source>
</evidence>
<keyword evidence="3" id="KW-0456">Lyase</keyword>
<keyword evidence="4" id="KW-1185">Reference proteome</keyword>
<dbReference type="PANTHER" id="PTHR43092">
    <property type="entry name" value="L-CYSTEINE DESULFHYDRASE"/>
    <property type="match status" value="1"/>
</dbReference>
<sequence length="436" mass="48216">MIDLEGDTTEVDVMEAGLRARSWSEIRSLFALDADSTHLNTGTVGAMPFEVLDVVDRVTREWTGGLLDVYPPGLYPEHRATIGRSYGVDQDEMVITHNATEGMARVIHGLDLRAGDEVITTSHECYSVLSNLNLLRHRHGVVVTVITLPTGYDVRAEDVVERFAAAITPRTKVLAFAGITLFTGTMLPIRALCELAHRHGLTTVIDGALMAGMLDCDFRALGADFISCSGSKFQCGPLGTGLLYVRNKVHPEHNPLPLPTFWPIISTWYPMQGTPPPRTTTSVESCNIGDFLQSAGSASIARGAALARACELWDEIGRDRIERRVFELAEHARAAVAERFGTAAMYSPGTDQRLRSPLIAFHPFRDPADAWNVKKVAEFVSRLESEHRIWTRWTEFDVEGSPHQHYAARLTTHLFNDHAEIDRAVAVMGRLAEQMS</sequence>
<keyword evidence="1" id="KW-0663">Pyridoxal phosphate</keyword>
<dbReference type="Gene3D" id="3.90.1150.10">
    <property type="entry name" value="Aspartate Aminotransferase, domain 1"/>
    <property type="match status" value="1"/>
</dbReference>
<comment type="caution">
    <text evidence="3">The sequence shown here is derived from an EMBL/GenBank/DDBJ whole genome shotgun (WGS) entry which is preliminary data.</text>
</comment>
<feature type="domain" description="Aminotransferase class V" evidence="2">
    <location>
        <begin position="76"/>
        <end position="353"/>
    </location>
</feature>
<evidence type="ECO:0000313" key="3">
    <source>
        <dbReference type="EMBL" id="RLK58084.1"/>
    </source>
</evidence>
<proteinExistence type="predicted"/>
<gene>
    <name evidence="3" type="ORF">CLV68_4178</name>
</gene>